<comment type="caution">
    <text evidence="1">The sequence shown here is derived from an EMBL/GenBank/DDBJ whole genome shotgun (WGS) entry which is preliminary data.</text>
</comment>
<evidence type="ECO:0000313" key="1">
    <source>
        <dbReference type="EMBL" id="KKM89606.1"/>
    </source>
</evidence>
<name>A0A0F9LR49_9ZZZZ</name>
<dbReference type="AlphaFoldDB" id="A0A0F9LR49"/>
<sequence>SGASAGVHCHCELVIDKPFRPATDHMNLDSELVYTGATKGYWGGEDMAMVEDMQISLNRSGFRDLNVNKLVEDMLP</sequence>
<protein>
    <submittedName>
        <fullName evidence="1">Uncharacterized protein</fullName>
    </submittedName>
</protein>
<feature type="non-terminal residue" evidence="1">
    <location>
        <position position="1"/>
    </location>
</feature>
<proteinExistence type="predicted"/>
<accession>A0A0F9LR49</accession>
<organism evidence="1">
    <name type="scientific">marine sediment metagenome</name>
    <dbReference type="NCBI Taxonomy" id="412755"/>
    <lineage>
        <taxon>unclassified sequences</taxon>
        <taxon>metagenomes</taxon>
        <taxon>ecological metagenomes</taxon>
    </lineage>
</organism>
<reference evidence="1" key="1">
    <citation type="journal article" date="2015" name="Nature">
        <title>Complex archaea that bridge the gap between prokaryotes and eukaryotes.</title>
        <authorList>
            <person name="Spang A."/>
            <person name="Saw J.H."/>
            <person name="Jorgensen S.L."/>
            <person name="Zaremba-Niedzwiedzka K."/>
            <person name="Martijn J."/>
            <person name="Lind A.E."/>
            <person name="van Eijk R."/>
            <person name="Schleper C."/>
            <person name="Guy L."/>
            <person name="Ettema T.J."/>
        </authorList>
    </citation>
    <scope>NUCLEOTIDE SEQUENCE</scope>
</reference>
<dbReference type="EMBL" id="LAZR01006794">
    <property type="protein sequence ID" value="KKM89606.1"/>
    <property type="molecule type" value="Genomic_DNA"/>
</dbReference>
<gene>
    <name evidence="1" type="ORF">LCGC14_1246960</name>
</gene>